<evidence type="ECO:0000313" key="1">
    <source>
        <dbReference type="EMBL" id="KKK76437.1"/>
    </source>
</evidence>
<sequence>VQGALDQLWTDQAAVTFTAIQYIRIFAGTYDENVTPNAGFDPDKQNGYLLVIEGDPDDDRANIIVQPTGGVRALDVNCDHVLARHMTLDATAGASNQAVFAGAGALNMDVVDCEVIGRSGAQAIYTTQGVSIDECLVTAAGDGLRGAPLTLKQTTVQRSGAQGGTGLLSSGTGGMSIDFSDVAGFSVGVQPSAFVALRLTNVTIYNCATGALIDRMGIQSPSIINCIFKDNTTDLQLSCWPDEAGGELGGETVLRNNCLHGETNFAYDGSVTKTHAEFVAFDRVNEDGDLVDTDPLLTDPGSGDFSLQDASPCRGTGHGSGAVSYVDGTAANASHPNIGSSGAAADPPAPSWAGGVSNITTTGLPGRGSVLVTFDAASIGGAGLSVEYGVEHR</sequence>
<proteinExistence type="predicted"/>
<protein>
    <recommendedName>
        <fullName evidence="2">Right handed beta helix domain-containing protein</fullName>
    </recommendedName>
</protein>
<organism evidence="1">
    <name type="scientific">marine sediment metagenome</name>
    <dbReference type="NCBI Taxonomy" id="412755"/>
    <lineage>
        <taxon>unclassified sequences</taxon>
        <taxon>metagenomes</taxon>
        <taxon>ecological metagenomes</taxon>
    </lineage>
</organism>
<accession>A0A0F8Y4W0</accession>
<dbReference type="EMBL" id="LAZR01055405">
    <property type="protein sequence ID" value="KKK76437.1"/>
    <property type="molecule type" value="Genomic_DNA"/>
</dbReference>
<dbReference type="InterPro" id="IPR011050">
    <property type="entry name" value="Pectin_lyase_fold/virulence"/>
</dbReference>
<dbReference type="SUPFAM" id="SSF51126">
    <property type="entry name" value="Pectin lyase-like"/>
    <property type="match status" value="1"/>
</dbReference>
<feature type="non-terminal residue" evidence="1">
    <location>
        <position position="1"/>
    </location>
</feature>
<gene>
    <name evidence="1" type="ORF">LCGC14_2863650</name>
</gene>
<evidence type="ECO:0008006" key="2">
    <source>
        <dbReference type="Google" id="ProtNLM"/>
    </source>
</evidence>
<name>A0A0F8Y4W0_9ZZZZ</name>
<reference evidence="1" key="1">
    <citation type="journal article" date="2015" name="Nature">
        <title>Complex archaea that bridge the gap between prokaryotes and eukaryotes.</title>
        <authorList>
            <person name="Spang A."/>
            <person name="Saw J.H."/>
            <person name="Jorgensen S.L."/>
            <person name="Zaremba-Niedzwiedzka K."/>
            <person name="Martijn J."/>
            <person name="Lind A.E."/>
            <person name="van Eijk R."/>
            <person name="Schleper C."/>
            <person name="Guy L."/>
            <person name="Ettema T.J."/>
        </authorList>
    </citation>
    <scope>NUCLEOTIDE SEQUENCE</scope>
</reference>
<dbReference type="Gene3D" id="2.160.20.10">
    <property type="entry name" value="Single-stranded right-handed beta-helix, Pectin lyase-like"/>
    <property type="match status" value="1"/>
</dbReference>
<dbReference type="InterPro" id="IPR012334">
    <property type="entry name" value="Pectin_lyas_fold"/>
</dbReference>
<feature type="non-terminal residue" evidence="1">
    <location>
        <position position="393"/>
    </location>
</feature>
<dbReference type="AlphaFoldDB" id="A0A0F8Y4W0"/>
<comment type="caution">
    <text evidence="1">The sequence shown here is derived from an EMBL/GenBank/DDBJ whole genome shotgun (WGS) entry which is preliminary data.</text>
</comment>